<gene>
    <name evidence="2" type="ORF">E4188_22425</name>
</gene>
<evidence type="ECO:0000256" key="1">
    <source>
        <dbReference type="SAM" id="Phobius"/>
    </source>
</evidence>
<proteinExistence type="predicted"/>
<name>A0ABX6NXZ6_AERME</name>
<organism evidence="2 3">
    <name type="scientific">Aeromonas media</name>
    <dbReference type="NCBI Taxonomy" id="651"/>
    <lineage>
        <taxon>Bacteria</taxon>
        <taxon>Pseudomonadati</taxon>
        <taxon>Pseudomonadota</taxon>
        <taxon>Gammaproteobacteria</taxon>
        <taxon>Aeromonadales</taxon>
        <taxon>Aeromonadaceae</taxon>
        <taxon>Aeromonas</taxon>
    </lineage>
</organism>
<protein>
    <submittedName>
        <fullName evidence="2">Uncharacterized protein</fullName>
    </submittedName>
</protein>
<keyword evidence="1" id="KW-1133">Transmembrane helix</keyword>
<keyword evidence="1" id="KW-0472">Membrane</keyword>
<keyword evidence="2" id="KW-0614">Plasmid</keyword>
<dbReference type="EMBL" id="CP038449">
    <property type="protein sequence ID" value="QJT41257.1"/>
    <property type="molecule type" value="Genomic_DNA"/>
</dbReference>
<keyword evidence="1" id="KW-0812">Transmembrane</keyword>
<dbReference type="Proteomes" id="UP000502657">
    <property type="component" value="Plasmid pAeme5"/>
</dbReference>
<sequence>MDVAVVTAICSGVAIVLAAAIPALFAYRTKRLKEDLEAANRRLLVAMSDLEFLLAVEAEFNEQWSNAWNESGKVMVRKVVKETGLVWSGRFTNSGIDKMRQRLNVVSK</sequence>
<reference evidence="2 3" key="1">
    <citation type="submission" date="2019-03" db="EMBL/GenBank/DDBJ databases">
        <title>Novel transposon Tn6433 accelerates the dissemination of tet(E) in Aeromonas from aerobic biofilm under oxytetracycline stress.</title>
        <authorList>
            <person name="Shi Y."/>
            <person name="Tian Z."/>
            <person name="Zhang Y."/>
            <person name="Zhang H."/>
            <person name="Yang M."/>
        </authorList>
    </citation>
    <scope>NUCLEOTIDE SEQUENCE [LARGE SCALE GENOMIC DNA]</scope>
    <source>
        <strain evidence="2 3">R50-22</strain>
        <plasmid evidence="3">paeme5</plasmid>
    </source>
</reference>
<accession>A0ABX6NXZ6</accession>
<feature type="transmembrane region" description="Helical" evidence="1">
    <location>
        <begin position="6"/>
        <end position="27"/>
    </location>
</feature>
<dbReference type="RefSeq" id="WP_171270020.1">
    <property type="nucleotide sequence ID" value="NZ_CP038446.1"/>
</dbReference>
<evidence type="ECO:0000313" key="3">
    <source>
        <dbReference type="Proteomes" id="UP000502657"/>
    </source>
</evidence>
<keyword evidence="3" id="KW-1185">Reference proteome</keyword>
<geneLocation type="plasmid" evidence="3">
    <name>paeme5</name>
</geneLocation>
<evidence type="ECO:0000313" key="2">
    <source>
        <dbReference type="EMBL" id="QJT41257.1"/>
    </source>
</evidence>